<sequence>MEKRMISLRLDDLAEGDVHLGNLSAYTKHLLSVKDPDRAAHNAGQLYSIAIDAFQQAGITNVRWNPNLISRDWFEKIQYIEREISGKRMSARSGLQKRLQRARKSCSLVDAFGMSVRNNVPEVSVSRVDVLRMEELRLLADGSYMKTEVESFRQKQDSLKGMRPV</sequence>
<reference evidence="1" key="1">
    <citation type="submission" date="2023-04" db="EMBL/GenBank/DDBJ databases">
        <title>Draft Genome sequencing of Naganishia species isolated from polar environments using Oxford Nanopore Technology.</title>
        <authorList>
            <person name="Leo P."/>
            <person name="Venkateswaran K."/>
        </authorList>
    </citation>
    <scope>NUCLEOTIDE SEQUENCE</scope>
    <source>
        <strain evidence="1">MNA-CCFEE 5262</strain>
    </source>
</reference>
<gene>
    <name evidence="1" type="ORF">QFC20_007117</name>
</gene>
<accession>A0ACC2V322</accession>
<comment type="caution">
    <text evidence="1">The sequence shown here is derived from an EMBL/GenBank/DDBJ whole genome shotgun (WGS) entry which is preliminary data.</text>
</comment>
<protein>
    <submittedName>
        <fullName evidence="1">Uncharacterized protein</fullName>
    </submittedName>
</protein>
<keyword evidence="2" id="KW-1185">Reference proteome</keyword>
<organism evidence="1 2">
    <name type="scientific">Naganishia adeliensis</name>
    <dbReference type="NCBI Taxonomy" id="92952"/>
    <lineage>
        <taxon>Eukaryota</taxon>
        <taxon>Fungi</taxon>
        <taxon>Dikarya</taxon>
        <taxon>Basidiomycota</taxon>
        <taxon>Agaricomycotina</taxon>
        <taxon>Tremellomycetes</taxon>
        <taxon>Filobasidiales</taxon>
        <taxon>Filobasidiaceae</taxon>
        <taxon>Naganishia</taxon>
    </lineage>
</organism>
<dbReference type="EMBL" id="JASBWS010000154">
    <property type="protein sequence ID" value="KAJ9093493.1"/>
    <property type="molecule type" value="Genomic_DNA"/>
</dbReference>
<name>A0ACC2V322_9TREE</name>
<evidence type="ECO:0000313" key="2">
    <source>
        <dbReference type="Proteomes" id="UP001230649"/>
    </source>
</evidence>
<proteinExistence type="predicted"/>
<evidence type="ECO:0000313" key="1">
    <source>
        <dbReference type="EMBL" id="KAJ9093493.1"/>
    </source>
</evidence>
<dbReference type="Proteomes" id="UP001230649">
    <property type="component" value="Unassembled WGS sequence"/>
</dbReference>